<feature type="region of interest" description="Disordered" evidence="3">
    <location>
        <begin position="739"/>
        <end position="775"/>
    </location>
</feature>
<feature type="coiled-coil region" evidence="2">
    <location>
        <begin position="840"/>
        <end position="867"/>
    </location>
</feature>
<dbReference type="OrthoDB" id="28245at2759"/>
<feature type="region of interest" description="Disordered" evidence="3">
    <location>
        <begin position="811"/>
        <end position="835"/>
    </location>
</feature>
<dbReference type="SMART" id="SM00323">
    <property type="entry name" value="RasGAP"/>
    <property type="match status" value="1"/>
</dbReference>
<reference evidence="5 6" key="2">
    <citation type="submission" date="2016-05" db="EMBL/GenBank/DDBJ databases">
        <title>Lineage-specific infection strategies underlie the spectrum of fungal disease in amphibians.</title>
        <authorList>
            <person name="Cuomo C.A."/>
            <person name="Farrer R.A."/>
            <person name="James T."/>
            <person name="Longcore J."/>
            <person name="Birren B."/>
        </authorList>
    </citation>
    <scope>NUCLEOTIDE SEQUENCE [LARGE SCALE GENOMIC DNA]</scope>
    <source>
        <strain evidence="5 6">JEL423</strain>
    </source>
</reference>
<proteinExistence type="predicted"/>
<protein>
    <recommendedName>
        <fullName evidence="4">Ras-GAP domain-containing protein</fullName>
    </recommendedName>
</protein>
<evidence type="ECO:0000259" key="4">
    <source>
        <dbReference type="PROSITE" id="PS50018"/>
    </source>
</evidence>
<organism evidence="5 6">
    <name type="scientific">Batrachochytrium dendrobatidis (strain JEL423)</name>
    <dbReference type="NCBI Taxonomy" id="403673"/>
    <lineage>
        <taxon>Eukaryota</taxon>
        <taxon>Fungi</taxon>
        <taxon>Fungi incertae sedis</taxon>
        <taxon>Chytridiomycota</taxon>
        <taxon>Chytridiomycota incertae sedis</taxon>
        <taxon>Chytridiomycetes</taxon>
        <taxon>Rhizophydiales</taxon>
        <taxon>Rhizophydiales incertae sedis</taxon>
        <taxon>Batrachochytrium</taxon>
    </lineage>
</organism>
<dbReference type="InterPro" id="IPR039360">
    <property type="entry name" value="Ras_GTPase"/>
</dbReference>
<dbReference type="Proteomes" id="UP000077115">
    <property type="component" value="Unassembled WGS sequence"/>
</dbReference>
<dbReference type="AlphaFoldDB" id="A0A177WWR1"/>
<feature type="domain" description="Ras-GAP" evidence="4">
    <location>
        <begin position="563"/>
        <end position="611"/>
    </location>
</feature>
<dbReference type="PROSITE" id="PS50018">
    <property type="entry name" value="RAS_GTPASE_ACTIV_2"/>
    <property type="match status" value="2"/>
</dbReference>
<dbReference type="PANTHER" id="PTHR10194">
    <property type="entry name" value="RAS GTPASE-ACTIVATING PROTEINS"/>
    <property type="match status" value="1"/>
</dbReference>
<dbReference type="GO" id="GO:0005096">
    <property type="term" value="F:GTPase activator activity"/>
    <property type="evidence" value="ECO:0007669"/>
    <property type="project" value="UniProtKB-KW"/>
</dbReference>
<dbReference type="InterPro" id="IPR001936">
    <property type="entry name" value="RasGAP_dom"/>
</dbReference>
<evidence type="ECO:0000313" key="6">
    <source>
        <dbReference type="Proteomes" id="UP000077115"/>
    </source>
</evidence>
<dbReference type="EMBL" id="DS022312">
    <property type="protein sequence ID" value="OAJ44497.1"/>
    <property type="molecule type" value="Genomic_DNA"/>
</dbReference>
<keyword evidence="1" id="KW-0343">GTPase activation</keyword>
<feature type="region of interest" description="Disordered" evidence="3">
    <location>
        <begin position="319"/>
        <end position="397"/>
    </location>
</feature>
<feature type="compositionally biased region" description="Polar residues" evidence="3">
    <location>
        <begin position="372"/>
        <end position="391"/>
    </location>
</feature>
<dbReference type="VEuPathDB" id="FungiDB:BDEG_27719"/>
<accession>A0A177WWR1</accession>
<gene>
    <name evidence="5" type="ORF">BDEG_27719</name>
</gene>
<evidence type="ECO:0000256" key="1">
    <source>
        <dbReference type="ARBA" id="ARBA00022468"/>
    </source>
</evidence>
<evidence type="ECO:0000313" key="5">
    <source>
        <dbReference type="EMBL" id="OAJ44497.1"/>
    </source>
</evidence>
<name>A0A177WWR1_BATDL</name>
<dbReference type="SUPFAM" id="SSF48350">
    <property type="entry name" value="GTPase activation domain, GAP"/>
    <property type="match status" value="2"/>
</dbReference>
<dbReference type="STRING" id="403673.A0A177WWR1"/>
<sequence>MATMLLNTFAKSDGYGFLSISLTAPLNGIFHTLDSCEIDPTKLRYAQESKPAMETSPTPELAKTSEKSDGYGLLSISLTAPLNEIFHTLDSCEIDPTKLEYSQELKPAIETSATPELAKTSAQTVSTDLNSTAALKTISSVPLVETLLETNRKNLRAACTRLFTHVFENRKRMPPSLRRMCQFIFETVNEMATISPADLADRVREVKRRASIVYPPPSKVDKMKKNETMSFMAGLGTGTGTGSERNALPKTIGKSSTVAEIMVGQPEEGTDGPTCVLTGLSGTAKIGGGSHDSLHTNPVIAQRKLMRIISFKKKNKIAESSTSLGVKDGSGKPNTFSGITGNGNQGNCLSKGSAHSSSQSYGGRDVKETEHLTGNSFSSDRSIQKSGSGQLPISKHRDNVEQLREHGLSMNADKLTMKKHSPRYRISTTELSSDKVASESNPLSTSFALSSLSSPAESYMMRFSTQAIATQPLKSSDSVCGKPLGSELDSVARADAQVSSTSGSRNSTVTSSISPFSLAFPTTQNSSQPTLSNTSKNAGSISNVSMFSASPRSAGCLTIAEKVVGSFLFLRFFVPAITSPESNALLLAEKLTTPRRRGLVLCGKLLTALCNDIEFGNKEDYLMVFNEYLKDYREAMKDYIAFASTPDPVVIFKFINSYTAFQSYFKKTETVSCVKPSIPEPTTPSRGLVRDLTITKSTPTAILKSDTAKLPPTLKVNVPDLFTHDAGVALVNAQLSSSVSGSQPAQGIHSDDSDPLGSPSTVTQENFPAISSDTHQSLKVKDMSLAANTSATESSAPLPTALECTKLQRQVNRPKVKPGQQKSDCMSKSNPLSRSMPSLIIDTKLKAKLLKDKTEQLENEYTDVADKDNSVQTTPTKYTLPQLPFGDTVPLSQEKSCSTSDAGKRLSGTYKLTDLQKTTNPLTSLTGGSSTISQPKILSATVVEADLTGFFQCLVKSIDRVEREVEERVYGIADANLAQSVMTNFADLKSLLEHGPYSDLDRSIAGGAGLSKKKPATWWSRIFKGGFRRFR</sequence>
<evidence type="ECO:0000256" key="3">
    <source>
        <dbReference type="SAM" id="MobiDB-lite"/>
    </source>
</evidence>
<dbReference type="PANTHER" id="PTHR10194:SF151">
    <property type="entry name" value="NEUROFIBROMIN-A"/>
    <property type="match status" value="1"/>
</dbReference>
<dbReference type="InterPro" id="IPR008936">
    <property type="entry name" value="Rho_GTPase_activation_prot"/>
</dbReference>
<feature type="compositionally biased region" description="Polar residues" evidence="3">
    <location>
        <begin position="758"/>
        <end position="775"/>
    </location>
</feature>
<feature type="domain" description="Ras-GAP" evidence="4">
    <location>
        <begin position="1"/>
        <end position="190"/>
    </location>
</feature>
<reference evidence="5 6" key="1">
    <citation type="submission" date="2006-10" db="EMBL/GenBank/DDBJ databases">
        <title>The Genome Sequence of Batrachochytrium dendrobatidis JEL423.</title>
        <authorList>
            <consortium name="The Broad Institute Genome Sequencing Platform"/>
            <person name="Birren B."/>
            <person name="Lander E."/>
            <person name="Galagan J."/>
            <person name="Cuomo C."/>
            <person name="Devon K."/>
            <person name="Jaffe D."/>
            <person name="Butler J."/>
            <person name="Alvarez P."/>
            <person name="Gnerre S."/>
            <person name="Grabherr M."/>
            <person name="Kleber M."/>
            <person name="Mauceli E."/>
            <person name="Brockman W."/>
            <person name="Young S."/>
            <person name="LaButti K."/>
            <person name="Sykes S."/>
            <person name="DeCaprio D."/>
            <person name="Crawford M."/>
            <person name="Koehrsen M."/>
            <person name="Engels R."/>
            <person name="Montgomery P."/>
            <person name="Pearson M."/>
            <person name="Howarth C."/>
            <person name="Larson L."/>
            <person name="White J."/>
            <person name="O'Leary S."/>
            <person name="Kodira C."/>
            <person name="Zeng Q."/>
            <person name="Yandava C."/>
            <person name="Alvarado L."/>
            <person name="Longcore J."/>
            <person name="James T."/>
        </authorList>
    </citation>
    <scope>NUCLEOTIDE SEQUENCE [LARGE SCALE GENOMIC DNA]</scope>
    <source>
        <strain evidence="5 6">JEL423</strain>
    </source>
</reference>
<dbReference type="Gene3D" id="1.10.506.10">
    <property type="entry name" value="GTPase Activation - p120gap, domain 1"/>
    <property type="match status" value="2"/>
</dbReference>
<feature type="compositionally biased region" description="Polar residues" evidence="3">
    <location>
        <begin position="820"/>
        <end position="835"/>
    </location>
</feature>
<feature type="compositionally biased region" description="Polar residues" evidence="3">
    <location>
        <begin position="345"/>
        <end position="361"/>
    </location>
</feature>
<evidence type="ECO:0000256" key="2">
    <source>
        <dbReference type="SAM" id="Coils"/>
    </source>
</evidence>
<dbReference type="Pfam" id="PF00616">
    <property type="entry name" value="RasGAP"/>
    <property type="match status" value="2"/>
</dbReference>
<keyword evidence="2" id="KW-0175">Coiled coil</keyword>